<dbReference type="OrthoDB" id="9806583at2"/>
<reference evidence="21" key="1">
    <citation type="submission" date="2016-10" db="EMBL/GenBank/DDBJ databases">
        <authorList>
            <person name="Varghese N."/>
            <person name="Submissions S."/>
        </authorList>
    </citation>
    <scope>NUCLEOTIDE SEQUENCE [LARGE SCALE GENOMIC DNA]</scope>
    <source>
        <strain evidence="21">DSM 1551</strain>
    </source>
</reference>
<dbReference type="InterPro" id="IPR030963">
    <property type="entry name" value="DHQ_synth_fam"/>
</dbReference>
<keyword evidence="14 17" id="KW-0057">Aromatic amino acid biosynthesis</keyword>
<evidence type="ECO:0000256" key="17">
    <source>
        <dbReference type="HAMAP-Rule" id="MF_00110"/>
    </source>
</evidence>
<evidence type="ECO:0000256" key="3">
    <source>
        <dbReference type="ARBA" id="ARBA00004496"/>
    </source>
</evidence>
<dbReference type="HAMAP" id="MF_00110">
    <property type="entry name" value="DHQ_synthase"/>
    <property type="match status" value="1"/>
</dbReference>
<comment type="function">
    <text evidence="17">Catalyzes the conversion of 3-deoxy-D-arabino-heptulosonate 7-phosphate (DAHP) to dehydroquinate (DHQ).</text>
</comment>
<dbReference type="FunFam" id="3.40.50.1970:FF:000001">
    <property type="entry name" value="3-dehydroquinate synthase"/>
    <property type="match status" value="1"/>
</dbReference>
<comment type="cofactor">
    <cofactor evidence="17">
        <name>Co(2+)</name>
        <dbReference type="ChEBI" id="CHEBI:48828"/>
    </cofactor>
    <cofactor evidence="17">
        <name>Zn(2+)</name>
        <dbReference type="ChEBI" id="CHEBI:29105"/>
    </cofactor>
    <text evidence="17">Binds 1 divalent metal cation per subunit. Can use either Co(2+) or Zn(2+).</text>
</comment>
<dbReference type="GO" id="GO:0009073">
    <property type="term" value="P:aromatic amino acid family biosynthetic process"/>
    <property type="evidence" value="ECO:0007669"/>
    <property type="project" value="UniProtKB-KW"/>
</dbReference>
<comment type="similarity">
    <text evidence="5 17">Belongs to the sugar phosphate cyclases superfamily. Dehydroquinate synthase family.</text>
</comment>
<feature type="binding site" evidence="17">
    <location>
        <position position="183"/>
    </location>
    <ligand>
        <name>Zn(2+)</name>
        <dbReference type="ChEBI" id="CHEBI:29105"/>
    </ligand>
</feature>
<keyword evidence="21" id="KW-1185">Reference proteome</keyword>
<dbReference type="PANTHER" id="PTHR43622">
    <property type="entry name" value="3-DEHYDROQUINATE SYNTHASE"/>
    <property type="match status" value="1"/>
</dbReference>
<evidence type="ECO:0000256" key="9">
    <source>
        <dbReference type="ARBA" id="ARBA00022605"/>
    </source>
</evidence>
<evidence type="ECO:0000256" key="2">
    <source>
        <dbReference type="ARBA" id="ARBA00001911"/>
    </source>
</evidence>
<dbReference type="Gene3D" id="3.40.50.1970">
    <property type="match status" value="1"/>
</dbReference>
<dbReference type="Pfam" id="PF01761">
    <property type="entry name" value="DHQ_synthase"/>
    <property type="match status" value="1"/>
</dbReference>
<feature type="binding site" evidence="17">
    <location>
        <position position="261"/>
    </location>
    <ligand>
        <name>Zn(2+)</name>
        <dbReference type="ChEBI" id="CHEBI:29105"/>
    </ligand>
</feature>
<evidence type="ECO:0000313" key="20">
    <source>
        <dbReference type="EMBL" id="SET43810.1"/>
    </source>
</evidence>
<dbReference type="GO" id="GO:0009423">
    <property type="term" value="P:chorismate biosynthetic process"/>
    <property type="evidence" value="ECO:0007669"/>
    <property type="project" value="UniProtKB-UniRule"/>
</dbReference>
<feature type="binding site" evidence="17">
    <location>
        <begin position="168"/>
        <end position="171"/>
    </location>
    <ligand>
        <name>NAD(+)</name>
        <dbReference type="ChEBI" id="CHEBI:57540"/>
    </ligand>
</feature>
<evidence type="ECO:0000256" key="5">
    <source>
        <dbReference type="ARBA" id="ARBA00005412"/>
    </source>
</evidence>
<feature type="binding site" evidence="17">
    <location>
        <position position="150"/>
    </location>
    <ligand>
        <name>NAD(+)</name>
        <dbReference type="ChEBI" id="CHEBI:57540"/>
    </ligand>
</feature>
<dbReference type="EMBL" id="FOIN01000011">
    <property type="protein sequence ID" value="SET43810.1"/>
    <property type="molecule type" value="Genomic_DNA"/>
</dbReference>
<dbReference type="InterPro" id="IPR016037">
    <property type="entry name" value="DHQ_synth_AroB"/>
</dbReference>
<dbReference type="Pfam" id="PF24621">
    <property type="entry name" value="DHQS_C"/>
    <property type="match status" value="1"/>
</dbReference>
<feature type="binding site" evidence="17">
    <location>
        <begin position="128"/>
        <end position="129"/>
    </location>
    <ligand>
        <name>NAD(+)</name>
        <dbReference type="ChEBI" id="CHEBI:57540"/>
    </ligand>
</feature>
<feature type="binding site" evidence="17">
    <location>
        <position position="141"/>
    </location>
    <ligand>
        <name>NAD(+)</name>
        <dbReference type="ChEBI" id="CHEBI:57540"/>
    </ligand>
</feature>
<dbReference type="CDD" id="cd08195">
    <property type="entry name" value="DHQS"/>
    <property type="match status" value="1"/>
</dbReference>
<evidence type="ECO:0000256" key="8">
    <source>
        <dbReference type="ARBA" id="ARBA00022490"/>
    </source>
</evidence>
<gene>
    <name evidence="17" type="primary">aroB</name>
    <name evidence="20" type="ORF">SAMN04489758_1112</name>
</gene>
<evidence type="ECO:0000256" key="11">
    <source>
        <dbReference type="ARBA" id="ARBA00022741"/>
    </source>
</evidence>
<dbReference type="GO" id="GO:0000166">
    <property type="term" value="F:nucleotide binding"/>
    <property type="evidence" value="ECO:0007669"/>
    <property type="project" value="UniProtKB-KW"/>
</dbReference>
<dbReference type="Proteomes" id="UP000198558">
    <property type="component" value="Unassembled WGS sequence"/>
</dbReference>
<dbReference type="InterPro" id="IPR050071">
    <property type="entry name" value="Dehydroquinate_synthase"/>
</dbReference>
<dbReference type="GO" id="GO:0046872">
    <property type="term" value="F:metal ion binding"/>
    <property type="evidence" value="ECO:0007669"/>
    <property type="project" value="UniProtKB-KW"/>
</dbReference>
<dbReference type="InterPro" id="IPR030960">
    <property type="entry name" value="DHQS/DOIS_N"/>
</dbReference>
<dbReference type="SUPFAM" id="SSF56796">
    <property type="entry name" value="Dehydroquinate synthase-like"/>
    <property type="match status" value="1"/>
</dbReference>
<keyword evidence="12 17" id="KW-0862">Zinc</keyword>
<dbReference type="InterPro" id="IPR056179">
    <property type="entry name" value="DHQS_C"/>
</dbReference>
<comment type="cofactor">
    <cofactor evidence="2 17">
        <name>NAD(+)</name>
        <dbReference type="ChEBI" id="CHEBI:57540"/>
    </cofactor>
</comment>
<dbReference type="Gene3D" id="1.20.1090.10">
    <property type="entry name" value="Dehydroquinate synthase-like - alpha domain"/>
    <property type="match status" value="1"/>
</dbReference>
<protein>
    <recommendedName>
        <fullName evidence="7 17">3-dehydroquinate synthase</fullName>
        <shortName evidence="17">DHQS</shortName>
        <ecNumber evidence="6 17">4.2.3.4</ecNumber>
    </recommendedName>
</protein>
<organism evidence="20 21">
    <name type="scientific">Thomasclavelia cocleata</name>
    <dbReference type="NCBI Taxonomy" id="69824"/>
    <lineage>
        <taxon>Bacteria</taxon>
        <taxon>Bacillati</taxon>
        <taxon>Bacillota</taxon>
        <taxon>Erysipelotrichia</taxon>
        <taxon>Erysipelotrichales</taxon>
        <taxon>Coprobacillaceae</taxon>
        <taxon>Thomasclavelia</taxon>
    </lineage>
</organism>
<keyword evidence="9 17" id="KW-0028">Amino-acid biosynthesis</keyword>
<dbReference type="PANTHER" id="PTHR43622:SF7">
    <property type="entry name" value="3-DEHYDROQUINATE SYNTHASE, CHLOROPLASTIC"/>
    <property type="match status" value="1"/>
</dbReference>
<evidence type="ECO:0000256" key="15">
    <source>
        <dbReference type="ARBA" id="ARBA00023239"/>
    </source>
</evidence>
<keyword evidence="11 17" id="KW-0547">Nucleotide-binding</keyword>
<keyword evidence="8 17" id="KW-0963">Cytoplasm</keyword>
<feature type="binding site" evidence="17">
    <location>
        <position position="244"/>
    </location>
    <ligand>
        <name>Zn(2+)</name>
        <dbReference type="ChEBI" id="CHEBI:29105"/>
    </ligand>
</feature>
<proteinExistence type="inferred from homology"/>
<comment type="caution">
    <text evidence="17">Lacks conserved residue(s) required for the propagation of feature annotation.</text>
</comment>
<feature type="domain" description="3-dehydroquinate synthase N-terminal" evidence="18">
    <location>
        <begin position="66"/>
        <end position="177"/>
    </location>
</feature>
<evidence type="ECO:0000256" key="12">
    <source>
        <dbReference type="ARBA" id="ARBA00022833"/>
    </source>
</evidence>
<dbReference type="NCBIfam" id="TIGR01357">
    <property type="entry name" value="aroB"/>
    <property type="match status" value="1"/>
</dbReference>
<feature type="binding site" evidence="17">
    <location>
        <begin position="104"/>
        <end position="108"/>
    </location>
    <ligand>
        <name>NAD(+)</name>
        <dbReference type="ChEBI" id="CHEBI:57540"/>
    </ligand>
</feature>
<evidence type="ECO:0000256" key="1">
    <source>
        <dbReference type="ARBA" id="ARBA00001393"/>
    </source>
</evidence>
<name>A0A1I0EFC7_9FIRM</name>
<keyword evidence="10 17" id="KW-0479">Metal-binding</keyword>
<comment type="pathway">
    <text evidence="4 17">Metabolic intermediate biosynthesis; chorismate biosynthesis; chorismate from D-erythrose 4-phosphate and phosphoenolpyruvate: step 2/7.</text>
</comment>
<dbReference type="GO" id="GO:0008652">
    <property type="term" value="P:amino acid biosynthetic process"/>
    <property type="evidence" value="ECO:0007669"/>
    <property type="project" value="UniProtKB-KW"/>
</dbReference>
<dbReference type="GO" id="GO:0005737">
    <property type="term" value="C:cytoplasm"/>
    <property type="evidence" value="ECO:0007669"/>
    <property type="project" value="UniProtKB-SubCell"/>
</dbReference>
<evidence type="ECO:0000256" key="6">
    <source>
        <dbReference type="ARBA" id="ARBA00013031"/>
    </source>
</evidence>
<evidence type="ECO:0000256" key="10">
    <source>
        <dbReference type="ARBA" id="ARBA00022723"/>
    </source>
</evidence>
<evidence type="ECO:0000256" key="13">
    <source>
        <dbReference type="ARBA" id="ARBA00023027"/>
    </source>
</evidence>
<evidence type="ECO:0000256" key="14">
    <source>
        <dbReference type="ARBA" id="ARBA00023141"/>
    </source>
</evidence>
<keyword evidence="13 17" id="KW-0520">NAD</keyword>
<comment type="catalytic activity">
    <reaction evidence="1 17">
        <text>7-phospho-2-dehydro-3-deoxy-D-arabino-heptonate = 3-dehydroquinate + phosphate</text>
        <dbReference type="Rhea" id="RHEA:21968"/>
        <dbReference type="ChEBI" id="CHEBI:32364"/>
        <dbReference type="ChEBI" id="CHEBI:43474"/>
        <dbReference type="ChEBI" id="CHEBI:58394"/>
        <dbReference type="EC" id="4.2.3.4"/>
    </reaction>
</comment>
<keyword evidence="16 17" id="KW-0170">Cobalt</keyword>
<dbReference type="AlphaFoldDB" id="A0A1I0EFC7"/>
<evidence type="ECO:0000256" key="4">
    <source>
        <dbReference type="ARBA" id="ARBA00004661"/>
    </source>
</evidence>
<dbReference type="GeneID" id="78288237"/>
<sequence length="352" mass="39596">MEMTVALEDNSYPIYIEKGILAQSDKYIKKVYQGNKIMIISDDQVYSYYGELLTNVLNKEFIVEHVIVPHGEQSKRFDILPSLYKALLDFKLTRTDLIVALGGGVIGDLAGFVAATYLRGVKLVQIPTSLLAQVDSSVGGKVAVDLPEGKNLVGAFYHPKMVLIDPETLRTLPKRFVNDGMGEVIKYGCIKDKGLFDKINSYQGFDELYQDIDEIIYRCVDIKRDVVERDQFDFGDRLLLNFGHTLGHAIEQYYQYQKYSHGEAVAIGMVQLTKIAEEKGLSPMATSDIIKDICTKYDLPTYSDVKTSDLIGAISLDKKNINRKLSLVLLKEIGSSYVYQSDLSLIKIKDRV</sequence>
<dbReference type="UniPathway" id="UPA00053">
    <property type="reaction ID" value="UER00085"/>
</dbReference>
<evidence type="ECO:0000313" key="21">
    <source>
        <dbReference type="Proteomes" id="UP000198558"/>
    </source>
</evidence>
<dbReference type="RefSeq" id="WP_092353529.1">
    <property type="nucleotide sequence ID" value="NZ_CANSQN010000013.1"/>
</dbReference>
<evidence type="ECO:0000259" key="19">
    <source>
        <dbReference type="Pfam" id="PF24621"/>
    </source>
</evidence>
<dbReference type="EC" id="4.2.3.4" evidence="6 17"/>
<feature type="domain" description="3-dehydroquinate synthase C-terminal" evidence="19">
    <location>
        <begin position="180"/>
        <end position="320"/>
    </location>
</feature>
<accession>A0A1I0EFC7</accession>
<dbReference type="GO" id="GO:0003856">
    <property type="term" value="F:3-dehydroquinate synthase activity"/>
    <property type="evidence" value="ECO:0007669"/>
    <property type="project" value="UniProtKB-UniRule"/>
</dbReference>
<evidence type="ECO:0000256" key="16">
    <source>
        <dbReference type="ARBA" id="ARBA00023285"/>
    </source>
</evidence>
<evidence type="ECO:0000259" key="18">
    <source>
        <dbReference type="Pfam" id="PF01761"/>
    </source>
</evidence>
<keyword evidence="15 17" id="KW-0456">Lyase</keyword>
<dbReference type="PIRSF" id="PIRSF001455">
    <property type="entry name" value="DHQ_synth"/>
    <property type="match status" value="1"/>
</dbReference>
<evidence type="ECO:0000256" key="7">
    <source>
        <dbReference type="ARBA" id="ARBA00017684"/>
    </source>
</evidence>
<comment type="subcellular location">
    <subcellularLocation>
        <location evidence="3 17">Cytoplasm</location>
    </subcellularLocation>
</comment>